<dbReference type="AlphaFoldDB" id="A0A0F9HYR7"/>
<evidence type="ECO:0000259" key="1">
    <source>
        <dbReference type="Pfam" id="PF13280"/>
    </source>
</evidence>
<accession>A0A0F9HYR7</accession>
<comment type="caution">
    <text evidence="2">The sequence shown here is derived from an EMBL/GenBank/DDBJ whole genome shotgun (WGS) entry which is preliminary data.</text>
</comment>
<protein>
    <recommendedName>
        <fullName evidence="1">WYL domain-containing protein</fullName>
    </recommendedName>
</protein>
<organism evidence="2">
    <name type="scientific">marine sediment metagenome</name>
    <dbReference type="NCBI Taxonomy" id="412755"/>
    <lineage>
        <taxon>unclassified sequences</taxon>
        <taxon>metagenomes</taxon>
        <taxon>ecological metagenomes</taxon>
    </lineage>
</organism>
<feature type="domain" description="WYL" evidence="1">
    <location>
        <begin position="11"/>
        <end position="69"/>
    </location>
</feature>
<evidence type="ECO:0000313" key="2">
    <source>
        <dbReference type="EMBL" id="KKM20586.1"/>
    </source>
</evidence>
<dbReference type="InterPro" id="IPR026881">
    <property type="entry name" value="WYL_dom"/>
</dbReference>
<proteinExistence type="predicted"/>
<sequence length="83" mass="10068">MSIRQKIIKAGQNVNLIKIKAYKKDGSYTKRICEPYSFRERSTGTIFHFFCHERNDWRSLRVKDIFDVQILSEHYRPRVKVEF</sequence>
<reference evidence="2" key="1">
    <citation type="journal article" date="2015" name="Nature">
        <title>Complex archaea that bridge the gap between prokaryotes and eukaryotes.</title>
        <authorList>
            <person name="Spang A."/>
            <person name="Saw J.H."/>
            <person name="Jorgensen S.L."/>
            <person name="Zaremba-Niedzwiedzka K."/>
            <person name="Martijn J."/>
            <person name="Lind A.E."/>
            <person name="van Eijk R."/>
            <person name="Schleper C."/>
            <person name="Guy L."/>
            <person name="Ettema T.J."/>
        </authorList>
    </citation>
    <scope>NUCLEOTIDE SEQUENCE</scope>
</reference>
<gene>
    <name evidence="2" type="ORF">LCGC14_1643970</name>
</gene>
<name>A0A0F9HYR7_9ZZZZ</name>
<dbReference type="EMBL" id="LAZR01013736">
    <property type="protein sequence ID" value="KKM20586.1"/>
    <property type="molecule type" value="Genomic_DNA"/>
</dbReference>
<dbReference type="Pfam" id="PF13280">
    <property type="entry name" value="WYL"/>
    <property type="match status" value="1"/>
</dbReference>